<feature type="transmembrane region" description="Helical" evidence="1">
    <location>
        <begin position="27"/>
        <end position="52"/>
    </location>
</feature>
<dbReference type="Proteomes" id="UP001595912">
    <property type="component" value="Unassembled WGS sequence"/>
</dbReference>
<gene>
    <name evidence="2" type="ORF">ACFPIJ_34405</name>
</gene>
<accession>A0ABV9W4E0</accession>
<dbReference type="EMBL" id="JBHSIU010000046">
    <property type="protein sequence ID" value="MFC5002909.1"/>
    <property type="molecule type" value="Genomic_DNA"/>
</dbReference>
<evidence type="ECO:0000313" key="2">
    <source>
        <dbReference type="EMBL" id="MFC5002909.1"/>
    </source>
</evidence>
<dbReference type="RefSeq" id="WP_380121451.1">
    <property type="nucleotide sequence ID" value="NZ_JBHSIU010000046.1"/>
</dbReference>
<evidence type="ECO:0000256" key="1">
    <source>
        <dbReference type="SAM" id="Phobius"/>
    </source>
</evidence>
<organism evidence="2 3">
    <name type="scientific">Dactylosporangium cerinum</name>
    <dbReference type="NCBI Taxonomy" id="1434730"/>
    <lineage>
        <taxon>Bacteria</taxon>
        <taxon>Bacillati</taxon>
        <taxon>Actinomycetota</taxon>
        <taxon>Actinomycetes</taxon>
        <taxon>Micromonosporales</taxon>
        <taxon>Micromonosporaceae</taxon>
        <taxon>Dactylosporangium</taxon>
    </lineage>
</organism>
<reference evidence="3" key="1">
    <citation type="journal article" date="2019" name="Int. J. Syst. Evol. Microbiol.">
        <title>The Global Catalogue of Microorganisms (GCM) 10K type strain sequencing project: providing services to taxonomists for standard genome sequencing and annotation.</title>
        <authorList>
            <consortium name="The Broad Institute Genomics Platform"/>
            <consortium name="The Broad Institute Genome Sequencing Center for Infectious Disease"/>
            <person name="Wu L."/>
            <person name="Ma J."/>
        </authorList>
    </citation>
    <scope>NUCLEOTIDE SEQUENCE [LARGE SCALE GENOMIC DNA]</scope>
    <source>
        <strain evidence="3">CGMCC 4.7152</strain>
    </source>
</reference>
<sequence>MANWNPPPPYQPPYQAPYQPPPRRRGILPVVLVAGVTLVGVLIAAIIVVVVVRQRGEDTVAGPETTAVAASPSTSAAGGAGGFDECLIGNWRQTKYSAGFDLSGTLDRAGKPVGQIKTTGDGRRWKITSTGAATETFDDAEYKGSTTDGRLVTLTFTGGHEWKLKTSNGRILFELVSTNLEISVLVDAYRAASEKVNPQNNPMPYQCAGNSWTATSLSDATASTTFERST</sequence>
<protein>
    <submittedName>
        <fullName evidence="2">Uncharacterized protein</fullName>
    </submittedName>
</protein>
<evidence type="ECO:0000313" key="3">
    <source>
        <dbReference type="Proteomes" id="UP001595912"/>
    </source>
</evidence>
<keyword evidence="1" id="KW-0472">Membrane</keyword>
<comment type="caution">
    <text evidence="2">The sequence shown here is derived from an EMBL/GenBank/DDBJ whole genome shotgun (WGS) entry which is preliminary data.</text>
</comment>
<keyword evidence="1" id="KW-1133">Transmembrane helix</keyword>
<proteinExistence type="predicted"/>
<keyword evidence="3" id="KW-1185">Reference proteome</keyword>
<keyword evidence="1" id="KW-0812">Transmembrane</keyword>
<name>A0ABV9W4E0_9ACTN</name>